<dbReference type="AlphaFoldDB" id="A0A1E5G028"/>
<feature type="domain" description="Deacetylase sirtuin-type" evidence="5">
    <location>
        <begin position="1"/>
        <end position="243"/>
    </location>
</feature>
<keyword evidence="4" id="KW-0479">Metal-binding</keyword>
<gene>
    <name evidence="6" type="ORF">BHF68_08445</name>
</gene>
<dbReference type="GO" id="GO:0046872">
    <property type="term" value="F:metal ion binding"/>
    <property type="evidence" value="ECO:0007669"/>
    <property type="project" value="UniProtKB-KW"/>
</dbReference>
<dbReference type="InterPro" id="IPR003000">
    <property type="entry name" value="Sirtuin"/>
</dbReference>
<dbReference type="InterPro" id="IPR026591">
    <property type="entry name" value="Sirtuin_cat_small_dom_sf"/>
</dbReference>
<evidence type="ECO:0000256" key="4">
    <source>
        <dbReference type="PROSITE-ProRule" id="PRU00236"/>
    </source>
</evidence>
<feature type="binding site" evidence="4">
    <location>
        <position position="126"/>
    </location>
    <ligand>
        <name>Zn(2+)</name>
        <dbReference type="ChEBI" id="CHEBI:29105"/>
    </ligand>
</feature>
<feature type="binding site" evidence="4">
    <location>
        <position position="129"/>
    </location>
    <ligand>
        <name>Zn(2+)</name>
        <dbReference type="ChEBI" id="CHEBI:29105"/>
    </ligand>
</feature>
<dbReference type="PROSITE" id="PS50305">
    <property type="entry name" value="SIRTUIN"/>
    <property type="match status" value="1"/>
</dbReference>
<sequence length="245" mass="27324">MNNIDLLVDWISEARITTIFTGAGMSTESGLPDFRSQNGLWKDKDPLSLASTDAINKNFKEFIGFYRERILQLNEYKANIGHAILAEWQTKGIINTIITQNVDGFHQQAGAKDVIELHGTLTKMRCLGCRKNYSSKDVLIDQETCASCDGKLRPCVVLFGEQLPKMALDRAFLEAMRSDLFIVLGSSLEVSPANMLPLHAKESGAKFCIINRDETRMDKEADLIIRGNIGEVLTNLNSQLKKTTP</sequence>
<dbReference type="STRING" id="766136.BHF68_08445"/>
<keyword evidence="7" id="KW-1185">Reference proteome</keyword>
<dbReference type="Gene3D" id="3.40.50.1220">
    <property type="entry name" value="TPP-binding domain"/>
    <property type="match status" value="1"/>
</dbReference>
<dbReference type="Pfam" id="PF02146">
    <property type="entry name" value="SIR2"/>
    <property type="match status" value="1"/>
</dbReference>
<name>A0A1E5G028_9FIRM</name>
<accession>A0A1E5G028</accession>
<dbReference type="EMBL" id="MIJE01000032">
    <property type="protein sequence ID" value="OEF96187.1"/>
    <property type="molecule type" value="Genomic_DNA"/>
</dbReference>
<keyword evidence="4" id="KW-0862">Zinc</keyword>
<dbReference type="InterPro" id="IPR029035">
    <property type="entry name" value="DHS-like_NAD/FAD-binding_dom"/>
</dbReference>
<feature type="binding site" evidence="4">
    <location>
        <position position="148"/>
    </location>
    <ligand>
        <name>Zn(2+)</name>
        <dbReference type="ChEBI" id="CHEBI:29105"/>
    </ligand>
</feature>
<evidence type="ECO:0000313" key="6">
    <source>
        <dbReference type="EMBL" id="OEF96187.1"/>
    </source>
</evidence>
<keyword evidence="3" id="KW-0520">NAD</keyword>
<dbReference type="RefSeq" id="WP_069643692.1">
    <property type="nucleotide sequence ID" value="NZ_MIJE01000032.1"/>
</dbReference>
<evidence type="ECO:0000256" key="1">
    <source>
        <dbReference type="ARBA" id="ARBA00012928"/>
    </source>
</evidence>
<dbReference type="SUPFAM" id="SSF52467">
    <property type="entry name" value="DHS-like NAD/FAD-binding domain"/>
    <property type="match status" value="1"/>
</dbReference>
<organism evidence="6 7">
    <name type="scientific">Desulfuribacillus alkaliarsenatis</name>
    <dbReference type="NCBI Taxonomy" id="766136"/>
    <lineage>
        <taxon>Bacteria</taxon>
        <taxon>Bacillati</taxon>
        <taxon>Bacillota</taxon>
        <taxon>Desulfuribacillia</taxon>
        <taxon>Desulfuribacillales</taxon>
        <taxon>Desulfuribacillaceae</taxon>
        <taxon>Desulfuribacillus</taxon>
    </lineage>
</organism>
<evidence type="ECO:0000256" key="2">
    <source>
        <dbReference type="ARBA" id="ARBA00022679"/>
    </source>
</evidence>
<dbReference type="GO" id="GO:0070403">
    <property type="term" value="F:NAD+ binding"/>
    <property type="evidence" value="ECO:0007669"/>
    <property type="project" value="InterPro"/>
</dbReference>
<dbReference type="OrthoDB" id="9800582at2"/>
<dbReference type="Gene3D" id="3.30.1600.10">
    <property type="entry name" value="SIR2/SIRT2 'Small Domain"/>
    <property type="match status" value="1"/>
</dbReference>
<evidence type="ECO:0000313" key="7">
    <source>
        <dbReference type="Proteomes" id="UP000094296"/>
    </source>
</evidence>
<dbReference type="PANTHER" id="PTHR11085">
    <property type="entry name" value="NAD-DEPENDENT PROTEIN DEACYLASE SIRTUIN-5, MITOCHONDRIAL-RELATED"/>
    <property type="match status" value="1"/>
</dbReference>
<evidence type="ECO:0000259" key="5">
    <source>
        <dbReference type="PROSITE" id="PS50305"/>
    </source>
</evidence>
<evidence type="ECO:0000256" key="3">
    <source>
        <dbReference type="ARBA" id="ARBA00023027"/>
    </source>
</evidence>
<proteinExistence type="predicted"/>
<dbReference type="InterPro" id="IPR050134">
    <property type="entry name" value="NAD-dep_sirtuin_deacylases"/>
</dbReference>
<dbReference type="NCBIfam" id="NF001753">
    <property type="entry name" value="PRK00481.1-3"/>
    <property type="match status" value="1"/>
</dbReference>
<dbReference type="EC" id="2.3.1.286" evidence="1"/>
<dbReference type="InterPro" id="IPR026590">
    <property type="entry name" value="Ssirtuin_cat_dom"/>
</dbReference>
<feature type="active site" description="Proton acceptor" evidence="4">
    <location>
        <position position="118"/>
    </location>
</feature>
<keyword evidence="2" id="KW-0808">Transferase</keyword>
<protein>
    <recommendedName>
        <fullName evidence="1">protein acetyllysine N-acetyltransferase</fullName>
        <ecNumber evidence="1">2.3.1.286</ecNumber>
    </recommendedName>
</protein>
<comment type="caution">
    <text evidence="6">The sequence shown here is derived from an EMBL/GenBank/DDBJ whole genome shotgun (WGS) entry which is preliminary data.</text>
</comment>
<dbReference type="PANTHER" id="PTHR11085:SF4">
    <property type="entry name" value="NAD-DEPENDENT PROTEIN DEACYLASE"/>
    <property type="match status" value="1"/>
</dbReference>
<dbReference type="Proteomes" id="UP000094296">
    <property type="component" value="Unassembled WGS sequence"/>
</dbReference>
<dbReference type="GO" id="GO:0017136">
    <property type="term" value="F:histone deacetylase activity, NAD-dependent"/>
    <property type="evidence" value="ECO:0007669"/>
    <property type="project" value="TreeGrafter"/>
</dbReference>
<reference evidence="6 7" key="1">
    <citation type="submission" date="2016-09" db="EMBL/GenBank/DDBJ databases">
        <title>Draft genome sequence for the type strain of Desulfuribacillus alkaliarsenatis AHT28, an obligately anaerobic, sulfidogenic bacterium isolated from Russian soda lake sediments.</title>
        <authorList>
            <person name="Abin C.A."/>
            <person name="Hollibaugh J.T."/>
        </authorList>
    </citation>
    <scope>NUCLEOTIDE SEQUENCE [LARGE SCALE GENOMIC DNA]</scope>
    <source>
        <strain evidence="6 7">AHT28</strain>
    </source>
</reference>
<feature type="binding site" evidence="4">
    <location>
        <position position="145"/>
    </location>
    <ligand>
        <name>Zn(2+)</name>
        <dbReference type="ChEBI" id="CHEBI:29105"/>
    </ligand>
</feature>